<sequence length="117" mass="13643">MCFGASVFSFKYRRVLTMPQESSAQKKQSARWKRRVTTNHVVFTPQRFIEFRGDLPSAEAKRVKELKWKYGQGPFPITEVADDPDFRTGKSQHPQIVRFVCDHGNVQSESGFLFKYH</sequence>
<protein>
    <submittedName>
        <fullName evidence="1">Uncharacterized protein</fullName>
    </submittedName>
</protein>
<dbReference type="Proteomes" id="UP000176997">
    <property type="component" value="Unassembled WGS sequence"/>
</dbReference>
<dbReference type="AlphaFoldDB" id="A0A1G2SB56"/>
<dbReference type="EMBL" id="MHUS01000002">
    <property type="protein sequence ID" value="OHA82270.1"/>
    <property type="molecule type" value="Genomic_DNA"/>
</dbReference>
<organism evidence="1 2">
    <name type="scientific">Candidatus Yonathbacteria bacterium RIFCSPHIGHO2_01_FULL_51_10</name>
    <dbReference type="NCBI Taxonomy" id="1802723"/>
    <lineage>
        <taxon>Bacteria</taxon>
        <taxon>Candidatus Yonathiibacteriota</taxon>
    </lineage>
</organism>
<evidence type="ECO:0000313" key="2">
    <source>
        <dbReference type="Proteomes" id="UP000176997"/>
    </source>
</evidence>
<comment type="caution">
    <text evidence="1">The sequence shown here is derived from an EMBL/GenBank/DDBJ whole genome shotgun (WGS) entry which is preliminary data.</text>
</comment>
<name>A0A1G2SB56_9BACT</name>
<reference evidence="1 2" key="1">
    <citation type="journal article" date="2016" name="Nat. Commun.">
        <title>Thousands of microbial genomes shed light on interconnected biogeochemical processes in an aquifer system.</title>
        <authorList>
            <person name="Anantharaman K."/>
            <person name="Brown C.T."/>
            <person name="Hug L.A."/>
            <person name="Sharon I."/>
            <person name="Castelle C.J."/>
            <person name="Probst A.J."/>
            <person name="Thomas B.C."/>
            <person name="Singh A."/>
            <person name="Wilkins M.J."/>
            <person name="Karaoz U."/>
            <person name="Brodie E.L."/>
            <person name="Williams K.H."/>
            <person name="Hubbard S.S."/>
            <person name="Banfield J.F."/>
        </authorList>
    </citation>
    <scope>NUCLEOTIDE SEQUENCE [LARGE SCALE GENOMIC DNA]</scope>
</reference>
<accession>A0A1G2SB56</accession>
<gene>
    <name evidence="1" type="ORF">A2675_00470</name>
</gene>
<evidence type="ECO:0000313" key="1">
    <source>
        <dbReference type="EMBL" id="OHA82270.1"/>
    </source>
</evidence>
<proteinExistence type="predicted"/>